<evidence type="ECO:0000313" key="1">
    <source>
        <dbReference type="EMBL" id="MBN3578142.1"/>
    </source>
</evidence>
<dbReference type="RefSeq" id="WP_206369975.1">
    <property type="nucleotide sequence ID" value="NZ_CAWPTM010000029.1"/>
</dbReference>
<gene>
    <name evidence="1" type="ORF">JYA62_10715</name>
</gene>
<reference evidence="1 2" key="1">
    <citation type="submission" date="2021-02" db="EMBL/GenBank/DDBJ databases">
        <title>Draft Genome Sequences of 5 Vibrio neptunius Strains Isolated From of Bivalve Hatcheries.</title>
        <authorList>
            <person name="Galvis F."/>
            <person name="Barja J.L."/>
            <person name="Lemos M.L."/>
            <person name="Balado M."/>
        </authorList>
    </citation>
    <scope>NUCLEOTIDE SEQUENCE [LARGE SCALE GENOMIC DNA]</scope>
    <source>
        <strain evidence="1 2">PP-145.98</strain>
    </source>
</reference>
<keyword evidence="2" id="KW-1185">Reference proteome</keyword>
<dbReference type="Proteomes" id="UP000779070">
    <property type="component" value="Unassembled WGS sequence"/>
</dbReference>
<comment type="caution">
    <text evidence="1">The sequence shown here is derived from an EMBL/GenBank/DDBJ whole genome shotgun (WGS) entry which is preliminary data.</text>
</comment>
<organism evidence="1 2">
    <name type="scientific">Vibrio neptunius</name>
    <dbReference type="NCBI Taxonomy" id="170651"/>
    <lineage>
        <taxon>Bacteria</taxon>
        <taxon>Pseudomonadati</taxon>
        <taxon>Pseudomonadota</taxon>
        <taxon>Gammaproteobacteria</taxon>
        <taxon>Vibrionales</taxon>
        <taxon>Vibrionaceae</taxon>
        <taxon>Vibrio</taxon>
    </lineage>
</organism>
<sequence length="578" mass="62783">MTIESAKAVATEKFQGMTYSNSAQGKATNSRVSIDFNNNDGAKGVAETMGHEAAHVRIDQGQTRLREGALAEEYADTFGEYSADGMEFSAGTHTTVQLNQPKTENGQISSQDKIQLLKNTTEMYQDIIRDAQGDGVVNYRQLYADEARVIAGHAEDYATEYGLTVEEAKAELMHQALLQVDKGWSEQEHISENPRARAALESLAASQTDPASESLGDRTFLDVVFDTETSEYFTPNDEATFNDSTINAGEVSAIDAGLATGEQGFYTKYATEKGKKPIEVGIGDAAEQVKENGANIVDAVKEDPIGFAEQFADGVVDAVENLVENPEQLIFSDSNGTPQEQQYVAELMGDQEAAKDAAAERLIEDVSSLGGPIAKAPAKAAAKETLKLGNKIAKDVADVDFKGIAQANNTGVGDAVEQAQSWQTQFPYIGQDPMKPVTLKKDKVLVQVVFDADAGAAGSYFTTPSAVERATLPDGSIDANILNQGLQIDGSKYPNFRPKIQYFKVEKEIPHGEAAFGRTIANQHLNPDEHPPLPQVFLKEEYFNHLEPVDKLGDPSVKGYPMINTETPSYQFEWIPEE</sequence>
<proteinExistence type="predicted"/>
<accession>A0ABS3A3A5</accession>
<dbReference type="EMBL" id="JAFHLB010000012">
    <property type="protein sequence ID" value="MBN3578142.1"/>
    <property type="molecule type" value="Genomic_DNA"/>
</dbReference>
<protein>
    <submittedName>
        <fullName evidence="1">Uncharacterized protein</fullName>
    </submittedName>
</protein>
<name>A0ABS3A3A5_9VIBR</name>
<evidence type="ECO:0000313" key="2">
    <source>
        <dbReference type="Proteomes" id="UP000779070"/>
    </source>
</evidence>